<feature type="transmembrane region" description="Helical" evidence="1">
    <location>
        <begin position="250"/>
        <end position="272"/>
    </location>
</feature>
<comment type="caution">
    <text evidence="5">The sequence shown here is derived from an EMBL/GenBank/DDBJ whole genome shotgun (WGS) entry which is preliminary data.</text>
</comment>
<feature type="domain" description="DUF2207" evidence="3">
    <location>
        <begin position="36"/>
        <end position="223"/>
    </location>
</feature>
<keyword evidence="1" id="KW-0812">Transmembrane</keyword>
<feature type="transmembrane region" description="Helical" evidence="1">
    <location>
        <begin position="441"/>
        <end position="461"/>
    </location>
</feature>
<dbReference type="EMBL" id="VFOR01000002">
    <property type="protein sequence ID" value="TQL57760.1"/>
    <property type="molecule type" value="Genomic_DNA"/>
</dbReference>
<keyword evidence="1" id="KW-0472">Membrane</keyword>
<evidence type="ECO:0000313" key="6">
    <source>
        <dbReference type="Proteomes" id="UP000316196"/>
    </source>
</evidence>
<evidence type="ECO:0000313" key="5">
    <source>
        <dbReference type="EMBL" id="TQL57760.1"/>
    </source>
</evidence>
<dbReference type="InterPro" id="IPR048389">
    <property type="entry name" value="YciQ-like_C"/>
</dbReference>
<protein>
    <submittedName>
        <fullName evidence="5">Putative membrane protein DUF2207</fullName>
    </submittedName>
</protein>
<reference evidence="5 6" key="1">
    <citation type="submission" date="2019-06" db="EMBL/GenBank/DDBJ databases">
        <title>Sequencing the genomes of 1000 actinobacteria strains.</title>
        <authorList>
            <person name="Klenk H.-P."/>
        </authorList>
    </citation>
    <scope>NUCLEOTIDE SEQUENCE [LARGE SCALE GENOMIC DNA]</scope>
    <source>
        <strain evidence="5 6">DSM 8251</strain>
    </source>
</reference>
<dbReference type="Pfam" id="PF20990">
    <property type="entry name" value="DUF2207_C"/>
    <property type="match status" value="1"/>
</dbReference>
<evidence type="ECO:0000259" key="4">
    <source>
        <dbReference type="Pfam" id="PF20990"/>
    </source>
</evidence>
<proteinExistence type="predicted"/>
<dbReference type="Pfam" id="PF09972">
    <property type="entry name" value="DUF2207"/>
    <property type="match status" value="1"/>
</dbReference>
<accession>A0A542ZBX4</accession>
<name>A0A542ZBX4_9ACTN</name>
<dbReference type="InterPro" id="IPR018702">
    <property type="entry name" value="DUF2207"/>
</dbReference>
<gene>
    <name evidence="5" type="ORF">FB460_1602</name>
</gene>
<dbReference type="OrthoDB" id="143710at2"/>
<keyword evidence="6" id="KW-1185">Reference proteome</keyword>
<feature type="domain" description="Predicted membrane protein YciQ-like C-terminal" evidence="4">
    <location>
        <begin position="318"/>
        <end position="545"/>
    </location>
</feature>
<keyword evidence="2" id="KW-0732">Signal</keyword>
<evidence type="ECO:0000256" key="2">
    <source>
        <dbReference type="SAM" id="SignalP"/>
    </source>
</evidence>
<dbReference type="Proteomes" id="UP000316196">
    <property type="component" value="Unassembled WGS sequence"/>
</dbReference>
<evidence type="ECO:0000259" key="3">
    <source>
        <dbReference type="Pfam" id="PF09972"/>
    </source>
</evidence>
<keyword evidence="1" id="KW-1133">Transmembrane helix</keyword>
<organism evidence="5 6">
    <name type="scientific">Propioniferax innocua</name>
    <dbReference type="NCBI Taxonomy" id="1753"/>
    <lineage>
        <taxon>Bacteria</taxon>
        <taxon>Bacillati</taxon>
        <taxon>Actinomycetota</taxon>
        <taxon>Actinomycetes</taxon>
        <taxon>Propionibacteriales</taxon>
        <taxon>Propionibacteriaceae</taxon>
        <taxon>Propioniferax</taxon>
    </lineage>
</organism>
<sequence length="622" mass="66417">MSRTLRIFLIPLLALLAVMAWPLSAHADDDPSPWWEITRYDVTATLDEEGMTDVRVEMDFDFMGEPGHGPFVTLPERQAVPGNKDLWRDIPVSDISASSPTGAPADTHVERNSDGVMIKVGDPGITVDGQQTYVIEYTVAGLPNPHAGGSDIDQLGWNVIGPYWEVPLNDISVTVNGPAEVQNAACFAGDVDSTSSCADAASSGTTATYRHDRLAPGDGLTIATDYPGGTLPETAVTYSRRVHLGNMFELSPISGIGTAITALAGVAGVTSLRRSKRDKAFSGMVPGLSPGHGQSVDPIRDQSVDVEDRRKTPVTVRFEPPTERNPGLLGTLIDARVDDRDLTATIIDLAVRGHLKVEQVDQINYRLHRTAPVNSDRLLPHESRLMSGLFGHGNVFDMRVVKGNQNLAKRIANGMEQSRSRLYSGAQQLGWFRHNPRIMRLSWLLIGLAIAGVGALMTLALGTRGHGLIGIPVAVTGLAIAGVSQQLTARTPEGSAMLDQLLGFREYLMTAEADQLRWEEGEDIFSKYLPYAIMFNCADRWTKVFEDLRARGVYTVEPTWFHGYAMGYGWGNMAGLSNISTGLSSAISSSISQAASTASAGSGGGFAGGVGGGVGGGGGGGW</sequence>
<feature type="chain" id="PRO_5022189609" evidence="2">
    <location>
        <begin position="28"/>
        <end position="622"/>
    </location>
</feature>
<evidence type="ECO:0000256" key="1">
    <source>
        <dbReference type="SAM" id="Phobius"/>
    </source>
</evidence>
<dbReference type="AlphaFoldDB" id="A0A542ZBX4"/>
<dbReference type="RefSeq" id="WP_142093599.1">
    <property type="nucleotide sequence ID" value="NZ_BAAAMD010000003.1"/>
</dbReference>
<feature type="signal peptide" evidence="2">
    <location>
        <begin position="1"/>
        <end position="27"/>
    </location>
</feature>